<sequence>MQSVYIAGAGRGSGKSVVVLGFMEMLSSVKQKVGFFRPFAPRGATEDNLTALIRSRYDLPFPPEMLYGCTVETARQLIGSGRYDELLKLILNKFKMLEERCDLVVCAGTDYNGLIPSLELSFNADLASHFGCGLVAVVKGFGRTPQEAQDALHIAHELMRERGGDFLVSIVNGVEPECVETVKDRARDLLTDKENVCVIPEDAELGMPTVGEVCQALGAERLYGDDDAMNQVVSSYKIAAMAVPDFLGYVEDGSLIITPGDRADIILASLAADASAAFPRVAGLLLTGGIEPSDKVRQLIEGLRRTKVAILQVPTDTFTTAMNLHGIESTILPGDARKIAAALGLFEAHVDVDDLRTRLTGRRSERVTPLMFEYELIQRAKARRQRIVLPEGNDERVLRAAEILMLRQVADLTLLGNPDEIHRTIGELGLKLEGIRILDPATAPERERYAKAYYELRRHKGISEQMALDVLEDVSYFGTMMVHVGDADGMVSGAVHTTQHTIRPAFETVKTKPGVELVSSVFFMCLPDRVLVYGDCAVNPNPTAEQLAEIAVTSAETAAAFGLEPRVAMLSYSSGSSGKGEDVERVREAARLARERRPDLKIEGPIQYDAAVDVNVARSKMPDSEVAGHATVLVFPDLNTGNNTYKAVQRSAGAVAIGPVLQGLNKPVNDLSRGCTVTDIINTVAITAIQAQTEQEIQA</sequence>
<feature type="domain" description="DRTGG" evidence="14">
    <location>
        <begin position="212"/>
        <end position="325"/>
    </location>
</feature>
<dbReference type="InterPro" id="IPR042113">
    <property type="entry name" value="P_AcTrfase_dom1"/>
</dbReference>
<comment type="similarity">
    <text evidence="3 12">In the C-terminal section; belongs to the phosphate acetyltransferase and butyryltransferase family.</text>
</comment>
<organism evidence="15 16">
    <name type="scientific">Marichromatium gracile</name>
    <name type="common">Chromatium gracile</name>
    <dbReference type="NCBI Taxonomy" id="1048"/>
    <lineage>
        <taxon>Bacteria</taxon>
        <taxon>Pseudomonadati</taxon>
        <taxon>Pseudomonadota</taxon>
        <taxon>Gammaproteobacteria</taxon>
        <taxon>Chromatiales</taxon>
        <taxon>Chromatiaceae</taxon>
        <taxon>Marichromatium</taxon>
    </lineage>
</organism>
<dbReference type="SUPFAM" id="SSF53659">
    <property type="entry name" value="Isocitrate/Isopropylmalate dehydrogenase-like"/>
    <property type="match status" value="1"/>
</dbReference>
<dbReference type="NCBIfam" id="NF007233">
    <property type="entry name" value="PRK09653.1"/>
    <property type="match status" value="1"/>
</dbReference>
<reference evidence="15 16" key="1">
    <citation type="submission" date="2019-03" db="EMBL/GenBank/DDBJ databases">
        <title>Genomic Encyclopedia of Type Strains, Phase IV (KMG-IV): sequencing the most valuable type-strain genomes for metagenomic binning, comparative biology and taxonomic classification.</title>
        <authorList>
            <person name="Goeker M."/>
        </authorList>
    </citation>
    <scope>NUCLEOTIDE SEQUENCE [LARGE SCALE GENOMIC DNA]</scope>
    <source>
        <strain evidence="15 16">DSM 203</strain>
    </source>
</reference>
<evidence type="ECO:0000256" key="4">
    <source>
        <dbReference type="ARBA" id="ARBA00009786"/>
    </source>
</evidence>
<dbReference type="Gene3D" id="3.40.50.10750">
    <property type="entry name" value="Isocitrate/Isopropylmalate dehydrogenase-like"/>
    <property type="match status" value="1"/>
</dbReference>
<feature type="domain" description="Phosphate acetyl/butaryl transferase" evidence="13">
    <location>
        <begin position="371"/>
        <end position="688"/>
    </location>
</feature>
<comment type="domain">
    <text evidence="12">The N-terminal region seems to be important for proper quaternary structure. The C-terminal region contains the substrate-binding site.</text>
</comment>
<keyword evidence="8 12" id="KW-0963">Cytoplasm</keyword>
<evidence type="ECO:0000256" key="3">
    <source>
        <dbReference type="ARBA" id="ARBA00008756"/>
    </source>
</evidence>
<dbReference type="NCBIfam" id="TIGR00651">
    <property type="entry name" value="pta"/>
    <property type="match status" value="1"/>
</dbReference>
<dbReference type="NCBIfam" id="NF004167">
    <property type="entry name" value="PRK05632.1"/>
    <property type="match status" value="1"/>
</dbReference>
<dbReference type="InterPro" id="IPR010766">
    <property type="entry name" value="DRTGG"/>
</dbReference>
<dbReference type="GO" id="GO:0005737">
    <property type="term" value="C:cytoplasm"/>
    <property type="evidence" value="ECO:0007669"/>
    <property type="project" value="UniProtKB-SubCell"/>
</dbReference>
<dbReference type="Gene3D" id="3.40.50.10950">
    <property type="match status" value="1"/>
</dbReference>
<evidence type="ECO:0000256" key="7">
    <source>
        <dbReference type="ARBA" id="ARBA00021528"/>
    </source>
</evidence>
<dbReference type="FunFam" id="3.40.50.10750:FF:000001">
    <property type="entry name" value="Phosphate acetyltransferase"/>
    <property type="match status" value="1"/>
</dbReference>
<evidence type="ECO:0000256" key="9">
    <source>
        <dbReference type="ARBA" id="ARBA00022679"/>
    </source>
</evidence>
<dbReference type="PIRSF" id="PIRSF006107">
    <property type="entry name" value="PhpActrans_proteobac"/>
    <property type="match status" value="1"/>
</dbReference>
<dbReference type="Gene3D" id="3.40.50.300">
    <property type="entry name" value="P-loop containing nucleotide triphosphate hydrolases"/>
    <property type="match status" value="1"/>
</dbReference>
<dbReference type="Pfam" id="PF01515">
    <property type="entry name" value="PTA_PTB"/>
    <property type="match status" value="1"/>
</dbReference>
<dbReference type="SUPFAM" id="SSF52540">
    <property type="entry name" value="P-loop containing nucleoside triphosphate hydrolases"/>
    <property type="match status" value="1"/>
</dbReference>
<comment type="similarity">
    <text evidence="4 12">In the N-terminal section; belongs to the CobB/CobQ family.</text>
</comment>
<evidence type="ECO:0000256" key="12">
    <source>
        <dbReference type="PIRNR" id="PIRNR006107"/>
    </source>
</evidence>
<accession>A0A4R4ACV0</accession>
<dbReference type="Proteomes" id="UP000295247">
    <property type="component" value="Unassembled WGS sequence"/>
</dbReference>
<dbReference type="InterPro" id="IPR002505">
    <property type="entry name" value="PTA_PTB"/>
</dbReference>
<evidence type="ECO:0000256" key="8">
    <source>
        <dbReference type="ARBA" id="ARBA00022490"/>
    </source>
</evidence>
<evidence type="ECO:0000256" key="5">
    <source>
        <dbReference type="ARBA" id="ARBA00011643"/>
    </source>
</evidence>
<dbReference type="InterPro" id="IPR016475">
    <property type="entry name" value="P-Actrans_bac"/>
</dbReference>
<dbReference type="Pfam" id="PF13500">
    <property type="entry name" value="AAA_26"/>
    <property type="match status" value="1"/>
</dbReference>
<evidence type="ECO:0000256" key="2">
    <source>
        <dbReference type="ARBA" id="ARBA00004989"/>
    </source>
</evidence>
<evidence type="ECO:0000256" key="1">
    <source>
        <dbReference type="ARBA" id="ARBA00004496"/>
    </source>
</evidence>
<dbReference type="GO" id="GO:0008959">
    <property type="term" value="F:phosphate acetyltransferase activity"/>
    <property type="evidence" value="ECO:0007669"/>
    <property type="project" value="UniProtKB-EC"/>
</dbReference>
<dbReference type="InterPro" id="IPR027417">
    <property type="entry name" value="P-loop_NTPase"/>
</dbReference>
<dbReference type="InterPro" id="IPR050500">
    <property type="entry name" value="Phos_Acetyltrans/Butyryltrans"/>
</dbReference>
<dbReference type="UniPathway" id="UPA00340">
    <property type="reaction ID" value="UER00459"/>
</dbReference>
<evidence type="ECO:0000256" key="10">
    <source>
        <dbReference type="ARBA" id="ARBA00023315"/>
    </source>
</evidence>
<evidence type="ECO:0000313" key="16">
    <source>
        <dbReference type="Proteomes" id="UP000295247"/>
    </source>
</evidence>
<dbReference type="Gene3D" id="3.40.1390.20">
    <property type="entry name" value="HprK N-terminal domain-like"/>
    <property type="match status" value="1"/>
</dbReference>
<evidence type="ECO:0000256" key="6">
    <source>
        <dbReference type="ARBA" id="ARBA00012707"/>
    </source>
</evidence>
<comment type="catalytic activity">
    <reaction evidence="12">
        <text>acetyl-CoA + phosphate = acetyl phosphate + CoA</text>
        <dbReference type="Rhea" id="RHEA:19521"/>
        <dbReference type="ChEBI" id="CHEBI:22191"/>
        <dbReference type="ChEBI" id="CHEBI:43474"/>
        <dbReference type="ChEBI" id="CHEBI:57287"/>
        <dbReference type="ChEBI" id="CHEBI:57288"/>
        <dbReference type="EC" id="2.3.1.8"/>
    </reaction>
</comment>
<comment type="caution">
    <text evidence="15">The sequence shown here is derived from an EMBL/GenBank/DDBJ whole genome shotgun (WGS) entry which is preliminary data.</text>
</comment>
<evidence type="ECO:0000259" key="14">
    <source>
        <dbReference type="Pfam" id="PF07085"/>
    </source>
</evidence>
<comment type="subunit">
    <text evidence="5">Homohexamer.</text>
</comment>
<dbReference type="Pfam" id="PF07085">
    <property type="entry name" value="DRTGG"/>
    <property type="match status" value="1"/>
</dbReference>
<keyword evidence="9 12" id="KW-0808">Transferase</keyword>
<proteinExistence type="inferred from homology"/>
<dbReference type="EMBL" id="SMDC01000003">
    <property type="protein sequence ID" value="TCW36908.1"/>
    <property type="molecule type" value="Genomic_DNA"/>
</dbReference>
<gene>
    <name evidence="15" type="ORF">EDC29_103100</name>
</gene>
<dbReference type="RefSeq" id="WP_123139508.1">
    <property type="nucleotide sequence ID" value="NZ_NRRH01000031.1"/>
</dbReference>
<dbReference type="GO" id="GO:0006085">
    <property type="term" value="P:acetyl-CoA biosynthetic process"/>
    <property type="evidence" value="ECO:0007669"/>
    <property type="project" value="UniProtKB-UniPathway"/>
</dbReference>
<dbReference type="CDD" id="cd03109">
    <property type="entry name" value="DTBS"/>
    <property type="match status" value="1"/>
</dbReference>
<dbReference type="InterPro" id="IPR004614">
    <property type="entry name" value="P_AcTrfase"/>
</dbReference>
<evidence type="ECO:0000256" key="11">
    <source>
        <dbReference type="ARBA" id="ARBA00031108"/>
    </source>
</evidence>
<keyword evidence="10 12" id="KW-0012">Acyltransferase</keyword>
<dbReference type="InterPro" id="IPR028979">
    <property type="entry name" value="Ser_kin/Pase_Hpr-like_N_sf"/>
</dbReference>
<dbReference type="InterPro" id="IPR042112">
    <property type="entry name" value="P_AcTrfase_dom2"/>
</dbReference>
<comment type="pathway">
    <text evidence="2 12">Metabolic intermediate biosynthesis; acetyl-CoA biosynthesis; acetyl-CoA from acetate: step 2/2.</text>
</comment>
<dbReference type="PANTHER" id="PTHR43356:SF3">
    <property type="entry name" value="PHOSPHATE ACETYLTRANSFERASE"/>
    <property type="match status" value="1"/>
</dbReference>
<name>A0A4R4ACV0_MARGR</name>
<comment type="subcellular location">
    <subcellularLocation>
        <location evidence="1 12">Cytoplasm</location>
    </subcellularLocation>
</comment>
<protein>
    <recommendedName>
        <fullName evidence="7 12">Phosphate acetyltransferase</fullName>
        <ecNumber evidence="6 12">2.3.1.8</ecNumber>
    </recommendedName>
    <alternativeName>
        <fullName evidence="11 12">Phosphotransacetylase</fullName>
    </alternativeName>
</protein>
<dbReference type="EC" id="2.3.1.8" evidence="6 12"/>
<evidence type="ECO:0000259" key="13">
    <source>
        <dbReference type="Pfam" id="PF01515"/>
    </source>
</evidence>
<evidence type="ECO:0000313" key="15">
    <source>
        <dbReference type="EMBL" id="TCW36908.1"/>
    </source>
</evidence>
<dbReference type="AlphaFoldDB" id="A0A4R4ACV0"/>
<dbReference type="PANTHER" id="PTHR43356">
    <property type="entry name" value="PHOSPHATE ACETYLTRANSFERASE"/>
    <property type="match status" value="1"/>
</dbReference>
<comment type="function">
    <text evidence="12">Involved in acetate metabolism.</text>
</comment>
<dbReference type="SUPFAM" id="SSF75138">
    <property type="entry name" value="HprK N-terminal domain-like"/>
    <property type="match status" value="1"/>
</dbReference>